<dbReference type="Proteomes" id="UP001165074">
    <property type="component" value="Unassembled WGS sequence"/>
</dbReference>
<organism evidence="2 3">
    <name type="scientific">Actinoallomurus iriomotensis</name>
    <dbReference type="NCBI Taxonomy" id="478107"/>
    <lineage>
        <taxon>Bacteria</taxon>
        <taxon>Bacillati</taxon>
        <taxon>Actinomycetota</taxon>
        <taxon>Actinomycetes</taxon>
        <taxon>Streptosporangiales</taxon>
        <taxon>Thermomonosporaceae</taxon>
        <taxon>Actinoallomurus</taxon>
    </lineage>
</organism>
<dbReference type="InterPro" id="IPR001387">
    <property type="entry name" value="Cro/C1-type_HTH"/>
</dbReference>
<keyword evidence="3" id="KW-1185">Reference proteome</keyword>
<dbReference type="RefSeq" id="WP_285583123.1">
    <property type="nucleotide sequence ID" value="NZ_BSTK01000020.1"/>
</dbReference>
<feature type="domain" description="HTH cro/C1-type" evidence="1">
    <location>
        <begin position="20"/>
        <end position="56"/>
    </location>
</feature>
<dbReference type="Gene3D" id="1.10.260.40">
    <property type="entry name" value="lambda repressor-like DNA-binding domains"/>
    <property type="match status" value="1"/>
</dbReference>
<dbReference type="Pfam" id="PF13560">
    <property type="entry name" value="HTH_31"/>
    <property type="match status" value="1"/>
</dbReference>
<dbReference type="InterPro" id="IPR043917">
    <property type="entry name" value="DUF5753"/>
</dbReference>
<proteinExistence type="predicted"/>
<evidence type="ECO:0000313" key="3">
    <source>
        <dbReference type="Proteomes" id="UP001165074"/>
    </source>
</evidence>
<dbReference type="Pfam" id="PF19054">
    <property type="entry name" value="DUF5753"/>
    <property type="match status" value="1"/>
</dbReference>
<dbReference type="SMART" id="SM00530">
    <property type="entry name" value="HTH_XRE"/>
    <property type="match status" value="1"/>
</dbReference>
<dbReference type="GO" id="GO:0003677">
    <property type="term" value="F:DNA binding"/>
    <property type="evidence" value="ECO:0007669"/>
    <property type="project" value="InterPro"/>
</dbReference>
<sequence length="273" mass="30741">MPAQTEAYEAPAIRAYGIILRSWRERANLTKLELAETLGYTPQLIGQLEAAKNIPSEKFSEDLDTFFKTGGLFVELWKLIKDTRHLIALPPGFSKYLELERTAARIYKFEALLVSGLFQTEDYARAIMSSPLTPDVIDGILQARMERKEAFNRPAPPRISFIIEESALRRVIGSPEILRQQLAYLLELSERANINIQVLPQDTEHYVAFSGSFTILGFDDEPDLAYIEAAGQGNLIAGAASVANCAMRYDLLRSHAYSVAESRRIIRKLMENL</sequence>
<dbReference type="EMBL" id="BSTK01000020">
    <property type="protein sequence ID" value="GLY91511.1"/>
    <property type="molecule type" value="Genomic_DNA"/>
</dbReference>
<comment type="caution">
    <text evidence="2">The sequence shown here is derived from an EMBL/GenBank/DDBJ whole genome shotgun (WGS) entry which is preliminary data.</text>
</comment>
<reference evidence="2" key="1">
    <citation type="submission" date="2023-03" db="EMBL/GenBank/DDBJ databases">
        <title>Actinoallomurus iriomotensis NBRC 103684.</title>
        <authorList>
            <person name="Ichikawa N."/>
            <person name="Sato H."/>
            <person name="Tonouchi N."/>
        </authorList>
    </citation>
    <scope>NUCLEOTIDE SEQUENCE</scope>
    <source>
        <strain evidence="2">NBRC 103684</strain>
    </source>
</reference>
<protein>
    <submittedName>
        <fullName evidence="2">Transcriptional regulator</fullName>
    </submittedName>
</protein>
<dbReference type="PROSITE" id="PS50943">
    <property type="entry name" value="HTH_CROC1"/>
    <property type="match status" value="1"/>
</dbReference>
<name>A0A9W6SAQ5_9ACTN</name>
<evidence type="ECO:0000313" key="2">
    <source>
        <dbReference type="EMBL" id="GLY91511.1"/>
    </source>
</evidence>
<dbReference type="SUPFAM" id="SSF47413">
    <property type="entry name" value="lambda repressor-like DNA-binding domains"/>
    <property type="match status" value="1"/>
</dbReference>
<gene>
    <name evidence="2" type="ORF">Airi02_094390</name>
</gene>
<accession>A0A9W6SAQ5</accession>
<evidence type="ECO:0000259" key="1">
    <source>
        <dbReference type="PROSITE" id="PS50943"/>
    </source>
</evidence>
<dbReference type="InterPro" id="IPR010982">
    <property type="entry name" value="Lambda_DNA-bd_dom_sf"/>
</dbReference>
<dbReference type="AlphaFoldDB" id="A0A9W6SAQ5"/>
<dbReference type="CDD" id="cd00093">
    <property type="entry name" value="HTH_XRE"/>
    <property type="match status" value="1"/>
</dbReference>